<dbReference type="SUPFAM" id="SSF52540">
    <property type="entry name" value="P-loop containing nucleoside triphosphate hydrolases"/>
    <property type="match status" value="1"/>
</dbReference>
<sequence>MSGLFACHHGFDLTAHELSASILAVSTLGASDEIRTTNNNSSTAIGGMGPQYNTSPAILLKPEQLKLPTPIIVMGLMKAGTTSIYGYFKCGLDPKFSRLSHYNCNYAGKNVMSCGKRMRRNITKMKTKAFDTMDMFTVYAELDGQEKNGGITVPQWQFVNEIHEHFPEATWILNLRDPHDWLKSIDHWQDLRQRFIDNPFLPDLPRGKGGNDQDMIAFYLEQAQRIRKFVEENPSHTLVEVPIDKPEAGKIMEDAFGISSEACWRKRNVNDGSAVWVEH</sequence>
<organism evidence="1 2">
    <name type="scientific">Cylindrotheca closterium</name>
    <dbReference type="NCBI Taxonomy" id="2856"/>
    <lineage>
        <taxon>Eukaryota</taxon>
        <taxon>Sar</taxon>
        <taxon>Stramenopiles</taxon>
        <taxon>Ochrophyta</taxon>
        <taxon>Bacillariophyta</taxon>
        <taxon>Bacillariophyceae</taxon>
        <taxon>Bacillariophycidae</taxon>
        <taxon>Bacillariales</taxon>
        <taxon>Bacillariaceae</taxon>
        <taxon>Cylindrotheca</taxon>
    </lineage>
</organism>
<dbReference type="PANTHER" id="PTHR36978:SF4">
    <property type="entry name" value="P-LOOP CONTAINING NUCLEOSIDE TRIPHOSPHATE HYDROLASE PROTEIN"/>
    <property type="match status" value="1"/>
</dbReference>
<dbReference type="Gene3D" id="3.40.50.300">
    <property type="entry name" value="P-loop containing nucleotide triphosphate hydrolases"/>
    <property type="match status" value="1"/>
</dbReference>
<dbReference type="Proteomes" id="UP001295423">
    <property type="component" value="Unassembled WGS sequence"/>
</dbReference>
<keyword evidence="2" id="KW-1185">Reference proteome</keyword>
<dbReference type="AlphaFoldDB" id="A0AAD2JHN8"/>
<accession>A0AAD2JHN8</accession>
<evidence type="ECO:0008006" key="3">
    <source>
        <dbReference type="Google" id="ProtNLM"/>
    </source>
</evidence>
<name>A0AAD2JHN8_9STRA</name>
<dbReference type="Pfam" id="PF17784">
    <property type="entry name" value="Sulfotransfer_4"/>
    <property type="match status" value="1"/>
</dbReference>
<dbReference type="InterPro" id="IPR040632">
    <property type="entry name" value="Sulfotransfer_4"/>
</dbReference>
<dbReference type="InterPro" id="IPR027417">
    <property type="entry name" value="P-loop_NTPase"/>
</dbReference>
<proteinExistence type="predicted"/>
<gene>
    <name evidence="1" type="ORF">CYCCA115_LOCUS12954</name>
</gene>
<dbReference type="EMBL" id="CAKOGP040001781">
    <property type="protein sequence ID" value="CAJ1951198.1"/>
    <property type="molecule type" value="Genomic_DNA"/>
</dbReference>
<comment type="caution">
    <text evidence="1">The sequence shown here is derived from an EMBL/GenBank/DDBJ whole genome shotgun (WGS) entry which is preliminary data.</text>
</comment>
<evidence type="ECO:0000313" key="2">
    <source>
        <dbReference type="Proteomes" id="UP001295423"/>
    </source>
</evidence>
<reference evidence="1" key="1">
    <citation type="submission" date="2023-08" db="EMBL/GenBank/DDBJ databases">
        <authorList>
            <person name="Audoor S."/>
            <person name="Bilcke G."/>
        </authorList>
    </citation>
    <scope>NUCLEOTIDE SEQUENCE</scope>
</reference>
<dbReference type="PANTHER" id="PTHR36978">
    <property type="entry name" value="P-LOOP CONTAINING NUCLEOTIDE TRIPHOSPHATE HYDROLASE"/>
    <property type="match status" value="1"/>
</dbReference>
<protein>
    <recommendedName>
        <fullName evidence="3">Sulfotransferase domain-containing protein</fullName>
    </recommendedName>
</protein>
<evidence type="ECO:0000313" key="1">
    <source>
        <dbReference type="EMBL" id="CAJ1951198.1"/>
    </source>
</evidence>